<evidence type="ECO:0000256" key="1">
    <source>
        <dbReference type="ARBA" id="ARBA00022676"/>
    </source>
</evidence>
<dbReference type="PANTHER" id="PTHR22916">
    <property type="entry name" value="GLYCOSYLTRANSFERASE"/>
    <property type="match status" value="1"/>
</dbReference>
<organism evidence="4 5">
    <name type="scientific">Helicobacter japonicus</name>
    <dbReference type="NCBI Taxonomy" id="425400"/>
    <lineage>
        <taxon>Bacteria</taxon>
        <taxon>Pseudomonadati</taxon>
        <taxon>Campylobacterota</taxon>
        <taxon>Epsilonproteobacteria</taxon>
        <taxon>Campylobacterales</taxon>
        <taxon>Helicobacteraceae</taxon>
        <taxon>Helicobacter</taxon>
    </lineage>
</organism>
<keyword evidence="5" id="KW-1185">Reference proteome</keyword>
<feature type="domain" description="Glycosyltransferase 2-like" evidence="3">
    <location>
        <begin position="8"/>
        <end position="137"/>
    </location>
</feature>
<keyword evidence="1" id="KW-0328">Glycosyltransferase</keyword>
<dbReference type="SUPFAM" id="SSF53448">
    <property type="entry name" value="Nucleotide-diphospho-sugar transferases"/>
    <property type="match status" value="1"/>
</dbReference>
<protein>
    <submittedName>
        <fullName evidence="4">Glycosyltransferase</fullName>
    </submittedName>
</protein>
<comment type="caution">
    <text evidence="4">The sequence shown here is derived from an EMBL/GenBank/DDBJ whole genome shotgun (WGS) entry which is preliminary data.</text>
</comment>
<dbReference type="PANTHER" id="PTHR22916:SF51">
    <property type="entry name" value="GLYCOSYLTRANSFERASE EPSH-RELATED"/>
    <property type="match status" value="1"/>
</dbReference>
<proteinExistence type="predicted"/>
<sequence>MTNAPLFSIIVPIYNVESYLKECLDSILAQTYKDFELILINDGSIDTSGEIAKTYANSHSFITLFNQENSGQSVARNKGLESAKGQYIVFIDADDRLDSKALEYYAKCFKNDNSLDIIYTEFNLISDEGHSLGHQKFWFDMSTLAEQIKSGDELLSTLYKQKAVLFTYTWQGAIARNFLEQYNIRFCEGIFHQDILFGLECFSYAQKVFISPKRFYDYRQSLLSTTRGGGDMNKLLKSAKSYAITANQIVPLSENVKKYVSNETYAFYYRCIRTLLKRIMRILNTLPWSEDKADIIQSIKPLYAYAPYHTKFSMNFPHLSAFLTNTLKHLKFKKD</sequence>
<evidence type="ECO:0000256" key="2">
    <source>
        <dbReference type="ARBA" id="ARBA00022679"/>
    </source>
</evidence>
<evidence type="ECO:0000313" key="5">
    <source>
        <dbReference type="Proteomes" id="UP000029707"/>
    </source>
</evidence>
<gene>
    <name evidence="4" type="ORF">LS65_005410</name>
</gene>
<dbReference type="Proteomes" id="UP000029707">
    <property type="component" value="Unassembled WGS sequence"/>
</dbReference>
<dbReference type="CDD" id="cd00761">
    <property type="entry name" value="Glyco_tranf_GTA_type"/>
    <property type="match status" value="1"/>
</dbReference>
<dbReference type="RefSeq" id="WP_138129784.1">
    <property type="nucleotide sequence ID" value="NZ_CAMRWY010000008.1"/>
</dbReference>
<dbReference type="InterPro" id="IPR001173">
    <property type="entry name" value="Glyco_trans_2-like"/>
</dbReference>
<evidence type="ECO:0000259" key="3">
    <source>
        <dbReference type="Pfam" id="PF00535"/>
    </source>
</evidence>
<name>A0A4U8TPK1_9HELI</name>
<dbReference type="STRING" id="425400.LS65_00795"/>
<accession>A0A4U8TPK1</accession>
<dbReference type="GO" id="GO:0016758">
    <property type="term" value="F:hexosyltransferase activity"/>
    <property type="evidence" value="ECO:0007669"/>
    <property type="project" value="UniProtKB-ARBA"/>
</dbReference>
<dbReference type="EMBL" id="JRMQ02000006">
    <property type="protein sequence ID" value="TLE01769.1"/>
    <property type="molecule type" value="Genomic_DNA"/>
</dbReference>
<dbReference type="Pfam" id="PF00535">
    <property type="entry name" value="Glycos_transf_2"/>
    <property type="match status" value="1"/>
</dbReference>
<dbReference type="AlphaFoldDB" id="A0A4U8TPK1"/>
<keyword evidence="2" id="KW-0808">Transferase</keyword>
<dbReference type="OrthoDB" id="5372349at2"/>
<reference evidence="4 5" key="1">
    <citation type="journal article" date="2014" name="Genome Announc.">
        <title>Draft genome sequences of eight enterohepatic helicobacter species isolated from both laboratory and wild rodents.</title>
        <authorList>
            <person name="Sheh A."/>
            <person name="Shen Z."/>
            <person name="Fox J.G."/>
        </authorList>
    </citation>
    <scope>NUCLEOTIDE SEQUENCE [LARGE SCALE GENOMIC DNA]</scope>
    <source>
        <strain evidence="4 5">MIT 01-6451</strain>
    </source>
</reference>
<dbReference type="InterPro" id="IPR029044">
    <property type="entry name" value="Nucleotide-diphossugar_trans"/>
</dbReference>
<dbReference type="Gene3D" id="3.90.550.10">
    <property type="entry name" value="Spore Coat Polysaccharide Biosynthesis Protein SpsA, Chain A"/>
    <property type="match status" value="1"/>
</dbReference>
<evidence type="ECO:0000313" key="4">
    <source>
        <dbReference type="EMBL" id="TLE01769.1"/>
    </source>
</evidence>